<name>A0A8J5GGM9_ZINOF</name>
<dbReference type="Pfam" id="PF23569">
    <property type="entry name" value="NBD_SMAX1"/>
    <property type="match status" value="1"/>
</dbReference>
<dbReference type="AlphaFoldDB" id="A0A8J5GGM9"/>
<evidence type="ECO:0000313" key="4">
    <source>
        <dbReference type="Proteomes" id="UP000734854"/>
    </source>
</evidence>
<feature type="compositionally biased region" description="Basic and acidic residues" evidence="1">
    <location>
        <begin position="82"/>
        <end position="95"/>
    </location>
</feature>
<comment type="caution">
    <text evidence="3">The sequence shown here is derived from an EMBL/GenBank/DDBJ whole genome shotgun (WGS) entry which is preliminary data.</text>
</comment>
<dbReference type="Proteomes" id="UP000734854">
    <property type="component" value="Unassembled WGS sequence"/>
</dbReference>
<dbReference type="InterPro" id="IPR058680">
    <property type="entry name" value="NBD_SMAX1-like"/>
</dbReference>
<reference evidence="3 4" key="1">
    <citation type="submission" date="2020-08" db="EMBL/GenBank/DDBJ databases">
        <title>Plant Genome Project.</title>
        <authorList>
            <person name="Zhang R.-G."/>
        </authorList>
    </citation>
    <scope>NUCLEOTIDE SEQUENCE [LARGE SCALE GENOMIC DNA]</scope>
    <source>
        <tissue evidence="3">Rhizome</tissue>
    </source>
</reference>
<feature type="domain" description="SMAX1-like nucleotide binding" evidence="2">
    <location>
        <begin position="279"/>
        <end position="409"/>
    </location>
</feature>
<gene>
    <name evidence="3" type="ORF">ZIOFF_037876</name>
</gene>
<evidence type="ECO:0000313" key="3">
    <source>
        <dbReference type="EMBL" id="KAG6505520.1"/>
    </source>
</evidence>
<proteinExistence type="predicted"/>
<feature type="region of interest" description="Disordered" evidence="1">
    <location>
        <begin position="167"/>
        <end position="200"/>
    </location>
</feature>
<feature type="compositionally biased region" description="Basic residues" evidence="1">
    <location>
        <begin position="186"/>
        <end position="196"/>
    </location>
</feature>
<evidence type="ECO:0000259" key="2">
    <source>
        <dbReference type="Pfam" id="PF23569"/>
    </source>
</evidence>
<dbReference type="PANTHER" id="PTHR48227:SF1">
    <property type="entry name" value="DNA LIGASE 1-LIKE"/>
    <property type="match status" value="1"/>
</dbReference>
<protein>
    <recommendedName>
        <fullName evidence="2">SMAX1-like nucleotide binding domain-containing protein</fullName>
    </recommendedName>
</protein>
<keyword evidence="4" id="KW-1185">Reference proteome</keyword>
<accession>A0A8J5GGM9</accession>
<dbReference type="EMBL" id="JACMSC010000010">
    <property type="protein sequence ID" value="KAG6505520.1"/>
    <property type="molecule type" value="Genomic_DNA"/>
</dbReference>
<evidence type="ECO:0000256" key="1">
    <source>
        <dbReference type="SAM" id="MobiDB-lite"/>
    </source>
</evidence>
<dbReference type="PANTHER" id="PTHR48227">
    <property type="entry name" value="DNA TOPOISOMERASE 1-LIKE"/>
    <property type="match status" value="1"/>
</dbReference>
<sequence>MKAVTGTVVSSKPISLSKAAAVLSRFAANENDARPEVAAFVRRASAAFDELVLFHREVRAALRRPEERGEEGEWKKKKRKRSRDEDKAEAGDDVGRNPYLMNGNADLGSDGENKKKKRRRADADDRTELVLETPKNLVGNVRHYEDAAKLVDGRNKKKLKVGTEKMSNLNRIGESEPEFQEESLRNRKKKDKKHKRDPKEVSLEVAKKAFLTSKALPWHSALLDMPEHSSKATPKVIEIEIDRMKKCQQSLCLTDRASTCHNPYISSRLYPHQGEQVHTKEVKRVFDVLSSPEKRNPILVVDSNPDAVIREVMQRVHSSDVPPHLLNAQVLPFPKELSTREPISSVDCQSGVIIHLGDLKWLVDFHSVSEVGWASTEQMGKLLKNSQNGDRLRLIKTASCETFLQCQVHLLTMDHGA</sequence>
<feature type="region of interest" description="Disordered" evidence="1">
    <location>
        <begin position="62"/>
        <end position="128"/>
    </location>
</feature>
<feature type="compositionally biased region" description="Basic and acidic residues" evidence="1">
    <location>
        <begin position="62"/>
        <end position="74"/>
    </location>
</feature>
<organism evidence="3 4">
    <name type="scientific">Zingiber officinale</name>
    <name type="common">Ginger</name>
    <name type="synonym">Amomum zingiber</name>
    <dbReference type="NCBI Taxonomy" id="94328"/>
    <lineage>
        <taxon>Eukaryota</taxon>
        <taxon>Viridiplantae</taxon>
        <taxon>Streptophyta</taxon>
        <taxon>Embryophyta</taxon>
        <taxon>Tracheophyta</taxon>
        <taxon>Spermatophyta</taxon>
        <taxon>Magnoliopsida</taxon>
        <taxon>Liliopsida</taxon>
        <taxon>Zingiberales</taxon>
        <taxon>Zingiberaceae</taxon>
        <taxon>Zingiber</taxon>
    </lineage>
</organism>